<dbReference type="Pfam" id="PF19580">
    <property type="entry name" value="Exo_endo_phos_3"/>
    <property type="match status" value="1"/>
</dbReference>
<protein>
    <submittedName>
        <fullName evidence="2">Endonuclease/Exonuclease/phosphatase family protein</fullName>
    </submittedName>
</protein>
<feature type="domain" description="Endonuclease/exonuclease/phosphatase" evidence="1">
    <location>
        <begin position="19"/>
        <end position="266"/>
    </location>
</feature>
<reference evidence="2 3" key="1">
    <citation type="submission" date="2014-02" db="EMBL/GenBank/DDBJ databases">
        <title>Comparative genomics and transcriptomics to identify genetic mechanisms underlying the emergence of carbapenem resistant Acinetobacter baumannii (CRAb).</title>
        <authorList>
            <person name="Harris A.D."/>
            <person name="Johnson K.J."/>
            <person name="George J."/>
            <person name="Shefchek K."/>
            <person name="Daugherty S.C."/>
            <person name="Parankush S."/>
            <person name="Sadzewicz L."/>
            <person name="Tallon L."/>
            <person name="Sengamalay N."/>
            <person name="Hazen T.H."/>
            <person name="Rasko D.A."/>
        </authorList>
    </citation>
    <scope>NUCLEOTIDE SEQUENCE [LARGE SCALE GENOMIC DNA]</scope>
    <source>
        <strain evidence="2 3">625974</strain>
    </source>
</reference>
<comment type="caution">
    <text evidence="2">The sequence shown here is derived from an EMBL/GenBank/DDBJ whole genome shotgun (WGS) entry which is preliminary data.</text>
</comment>
<accession>A0A009QHQ0</accession>
<dbReference type="SUPFAM" id="SSF56219">
    <property type="entry name" value="DNase I-like"/>
    <property type="match status" value="1"/>
</dbReference>
<keyword evidence="2" id="KW-0540">Nuclease</keyword>
<gene>
    <name evidence="2" type="ORF">J506_0170</name>
</gene>
<evidence type="ECO:0000313" key="3">
    <source>
        <dbReference type="Proteomes" id="UP000021108"/>
    </source>
</evidence>
<sequence length="294" mass="34641">MNQSLFVGFWNINLSPPIGNRWNKSKVDKKIKVSRVIQGLLKLDFDFLCLCEVSPEDMEFIDNSIQLIGMGYDYNIYRKNYGGLYFDTCVIFKNTFDFVQSKVEVDGEEKNKLKVFQKYEFLSGHLEERIIFYVTHWLSQLNDNKEKRRTVASFIKKDTNDEKKFFNKTKFVVLGDFNVEPYDSAILEGLRSTRDQKVISNNSSLFYNPFWKFLQIKEDQPSGTHHCTKNEFHHWHIYDQILVSGNFFRDGWNLDDNLVLVFDDKMISSLHNDSFSNPSDHLPICLKLEKTKCI</sequence>
<keyword evidence="2" id="KW-0269">Exonuclease</keyword>
<dbReference type="PATRIC" id="fig|1310607.3.peg.171"/>
<dbReference type="Gene3D" id="3.60.10.10">
    <property type="entry name" value="Endonuclease/exonuclease/phosphatase"/>
    <property type="match status" value="1"/>
</dbReference>
<evidence type="ECO:0000313" key="2">
    <source>
        <dbReference type="EMBL" id="EXC09933.1"/>
    </source>
</evidence>
<dbReference type="EMBL" id="JEXD01000001">
    <property type="protein sequence ID" value="EXC09933.1"/>
    <property type="molecule type" value="Genomic_DNA"/>
</dbReference>
<name>A0A009QHQ0_ACIBA</name>
<dbReference type="Proteomes" id="UP000021108">
    <property type="component" value="Unassembled WGS sequence"/>
</dbReference>
<evidence type="ECO:0000259" key="1">
    <source>
        <dbReference type="Pfam" id="PF19580"/>
    </source>
</evidence>
<keyword evidence="2" id="KW-0378">Hydrolase</keyword>
<keyword evidence="2" id="KW-0255">Endonuclease</keyword>
<dbReference type="InterPro" id="IPR036691">
    <property type="entry name" value="Endo/exonu/phosph_ase_sf"/>
</dbReference>
<proteinExistence type="predicted"/>
<organism evidence="2 3">
    <name type="scientific">Acinetobacter baumannii 625974</name>
    <dbReference type="NCBI Taxonomy" id="1310607"/>
    <lineage>
        <taxon>Bacteria</taxon>
        <taxon>Pseudomonadati</taxon>
        <taxon>Pseudomonadota</taxon>
        <taxon>Gammaproteobacteria</taxon>
        <taxon>Moraxellales</taxon>
        <taxon>Moraxellaceae</taxon>
        <taxon>Acinetobacter</taxon>
        <taxon>Acinetobacter calcoaceticus/baumannii complex</taxon>
    </lineage>
</organism>
<dbReference type="RefSeq" id="WP_001076477.1">
    <property type="nucleotide sequence ID" value="NZ_JEXD01000001.1"/>
</dbReference>
<dbReference type="GO" id="GO:0004519">
    <property type="term" value="F:endonuclease activity"/>
    <property type="evidence" value="ECO:0007669"/>
    <property type="project" value="UniProtKB-KW"/>
</dbReference>
<dbReference type="AlphaFoldDB" id="A0A009QHQ0"/>
<dbReference type="GO" id="GO:0004527">
    <property type="term" value="F:exonuclease activity"/>
    <property type="evidence" value="ECO:0007669"/>
    <property type="project" value="UniProtKB-KW"/>
</dbReference>
<dbReference type="InterPro" id="IPR005135">
    <property type="entry name" value="Endo/exonuclease/phosphatase"/>
</dbReference>